<keyword evidence="2" id="KW-1185">Reference proteome</keyword>
<organism evidence="1 2">
    <name type="scientific">Kaistella pullorum</name>
    <dbReference type="NCBI Taxonomy" id="2763074"/>
    <lineage>
        <taxon>Bacteria</taxon>
        <taxon>Pseudomonadati</taxon>
        <taxon>Bacteroidota</taxon>
        <taxon>Flavobacteriia</taxon>
        <taxon>Flavobacteriales</taxon>
        <taxon>Weeksellaceae</taxon>
        <taxon>Chryseobacterium group</taxon>
        <taxon>Kaistella</taxon>
    </lineage>
</organism>
<reference evidence="1 2" key="1">
    <citation type="submission" date="2020-08" db="EMBL/GenBank/DDBJ databases">
        <title>A Genomic Blueprint of the Chicken Gut Microbiome.</title>
        <authorList>
            <person name="Gilroy R."/>
            <person name="Ravi A."/>
            <person name="Getino M."/>
            <person name="Pursley I."/>
            <person name="Horton D.L."/>
            <person name="Alikhan N.-F."/>
            <person name="Baker D."/>
            <person name="Gharbi K."/>
            <person name="Hall N."/>
            <person name="Watson M."/>
            <person name="Adriaenssens E.M."/>
            <person name="Foster-Nyarko E."/>
            <person name="Jarju S."/>
            <person name="Secka A."/>
            <person name="Antonio M."/>
            <person name="Oren A."/>
            <person name="Chaudhuri R."/>
            <person name="La Ragione R.M."/>
            <person name="Hildebrand F."/>
            <person name="Pallen M.J."/>
        </authorList>
    </citation>
    <scope>NUCLEOTIDE SEQUENCE [LARGE SCALE GENOMIC DNA]</scope>
    <source>
        <strain evidence="1 2">Sa1CVA4</strain>
    </source>
</reference>
<keyword evidence="1" id="KW-0540">Nuclease</keyword>
<evidence type="ECO:0000313" key="2">
    <source>
        <dbReference type="Proteomes" id="UP000626242"/>
    </source>
</evidence>
<keyword evidence="1" id="KW-0378">Hydrolase</keyword>
<dbReference type="GO" id="GO:0004519">
    <property type="term" value="F:endonuclease activity"/>
    <property type="evidence" value="ECO:0007669"/>
    <property type="project" value="UniProtKB-KW"/>
</dbReference>
<dbReference type="Proteomes" id="UP000626242">
    <property type="component" value="Unassembled WGS sequence"/>
</dbReference>
<dbReference type="EMBL" id="JACSPS010000003">
    <property type="protein sequence ID" value="MBD8018709.1"/>
    <property type="molecule type" value="Genomic_DNA"/>
</dbReference>
<dbReference type="InterPro" id="IPR019292">
    <property type="entry name" value="McrC"/>
</dbReference>
<name>A0ABR8WNQ1_9FLAO</name>
<keyword evidence="1" id="KW-0255">Endonuclease</keyword>
<sequence length="422" mass="50141">MSSKNFIQVFEYQKLKIGEDGFSENHLNSLVKFNEKNGNKYFTPIYRGVQFNSYVGVIQVGGLTIEILPKADNSDHPNKQLWQSVLLNMLRVCKHIQVDTVSETGLKRKNNSILEVYFELFIREVEQLVKKGLIKKYRRVENNQLTLKGKLVFSRDIQKNLIHKERFYCEHQVYDKDHQIHQIIFQALKIVDTLLSNRLKDRVKRLLYEFNDFTVREFTAKQFQDLKLDRKSKTYSKSLDISKMLILNYSPNLNSGQDQMLTLLFDMNKLWEEYIYRILQKHHDSNLYEISAQSQDKFWENKTIRPDIVIRNNKETFVIDTKWKIVDSNNPADDDLKQMFAYNLHWKSSKSILLYPKITQEDSKFGRYHHKPYRLSDDTFQEVENYCKVGFLSVVRDGALRDSEILAEEIFLKLQSVLKQNY</sequence>
<gene>
    <name evidence="1" type="ORF">H9628_09510</name>
</gene>
<evidence type="ECO:0000313" key="1">
    <source>
        <dbReference type="EMBL" id="MBD8018709.1"/>
    </source>
</evidence>
<dbReference type="RefSeq" id="WP_251833916.1">
    <property type="nucleotide sequence ID" value="NZ_JACSPS010000003.1"/>
</dbReference>
<dbReference type="PANTHER" id="PTHR38733">
    <property type="entry name" value="PROTEIN MCRC"/>
    <property type="match status" value="1"/>
</dbReference>
<dbReference type="PANTHER" id="PTHR38733:SF1">
    <property type="entry name" value="TYPE IV METHYL-DIRECTED RESTRICTION ENZYME ECOKMCRBC"/>
    <property type="match status" value="1"/>
</dbReference>
<accession>A0ABR8WNQ1</accession>
<proteinExistence type="predicted"/>
<dbReference type="Pfam" id="PF10117">
    <property type="entry name" value="McrBC"/>
    <property type="match status" value="1"/>
</dbReference>
<protein>
    <submittedName>
        <fullName evidence="1">Restriction endonuclease</fullName>
    </submittedName>
</protein>
<comment type="caution">
    <text evidence="1">The sequence shown here is derived from an EMBL/GenBank/DDBJ whole genome shotgun (WGS) entry which is preliminary data.</text>
</comment>